<protein>
    <submittedName>
        <fullName evidence="1">CLUMA_CG007539, isoform A</fullName>
    </submittedName>
</protein>
<keyword evidence="2" id="KW-1185">Reference proteome</keyword>
<dbReference type="AlphaFoldDB" id="A0A1J1I527"/>
<organism evidence="1 2">
    <name type="scientific">Clunio marinus</name>
    <dbReference type="NCBI Taxonomy" id="568069"/>
    <lineage>
        <taxon>Eukaryota</taxon>
        <taxon>Metazoa</taxon>
        <taxon>Ecdysozoa</taxon>
        <taxon>Arthropoda</taxon>
        <taxon>Hexapoda</taxon>
        <taxon>Insecta</taxon>
        <taxon>Pterygota</taxon>
        <taxon>Neoptera</taxon>
        <taxon>Endopterygota</taxon>
        <taxon>Diptera</taxon>
        <taxon>Nematocera</taxon>
        <taxon>Chironomoidea</taxon>
        <taxon>Chironomidae</taxon>
        <taxon>Clunio</taxon>
    </lineage>
</organism>
<evidence type="ECO:0000313" key="2">
    <source>
        <dbReference type="Proteomes" id="UP000183832"/>
    </source>
</evidence>
<name>A0A1J1I527_9DIPT</name>
<reference evidence="1 2" key="1">
    <citation type="submission" date="2015-04" db="EMBL/GenBank/DDBJ databases">
        <authorList>
            <person name="Syromyatnikov M.Y."/>
            <person name="Popov V.N."/>
        </authorList>
    </citation>
    <scope>NUCLEOTIDE SEQUENCE [LARGE SCALE GENOMIC DNA]</scope>
</reference>
<dbReference type="Proteomes" id="UP000183832">
    <property type="component" value="Unassembled WGS sequence"/>
</dbReference>
<accession>A0A1J1I527</accession>
<dbReference type="EMBL" id="CVRI01000038">
    <property type="protein sequence ID" value="CRK94014.1"/>
    <property type="molecule type" value="Genomic_DNA"/>
</dbReference>
<sequence>MSQISLQKNSLVNPLKAVYFDKKYNKALNWYRSKNFPAYNFKLNEVSSYALNFRKRFKNLFAFDMKAELFPGKNVEIEIAWEYLNGMNGRKMTKYATSSNSQTSVIDFIREEENKLCLN</sequence>
<gene>
    <name evidence="1" type="ORF">CLUMA_CG007539</name>
</gene>
<proteinExistence type="predicted"/>
<evidence type="ECO:0000313" key="1">
    <source>
        <dbReference type="EMBL" id="CRK94014.1"/>
    </source>
</evidence>